<proteinExistence type="predicted"/>
<evidence type="ECO:0000313" key="2">
    <source>
        <dbReference type="Proteomes" id="UP001552299"/>
    </source>
</evidence>
<reference evidence="1 2" key="1">
    <citation type="journal article" date="2024" name="Plant Biotechnol. J.">
        <title>Dendrobium thyrsiflorum genome and its molecular insights into genes involved in important horticultural traits.</title>
        <authorList>
            <person name="Chen B."/>
            <person name="Wang J.Y."/>
            <person name="Zheng P.J."/>
            <person name="Li K.L."/>
            <person name="Liang Y.M."/>
            <person name="Chen X.F."/>
            <person name="Zhang C."/>
            <person name="Zhao X."/>
            <person name="He X."/>
            <person name="Zhang G.Q."/>
            <person name="Liu Z.J."/>
            <person name="Xu Q."/>
        </authorList>
    </citation>
    <scope>NUCLEOTIDE SEQUENCE [LARGE SCALE GENOMIC DNA]</scope>
    <source>
        <strain evidence="1">GZMU011</strain>
    </source>
</reference>
<accession>A0ABD0VGS4</accession>
<dbReference type="EMBL" id="JANQDX010000007">
    <property type="protein sequence ID" value="KAL0921836.1"/>
    <property type="molecule type" value="Genomic_DNA"/>
</dbReference>
<gene>
    <name evidence="1" type="ORF">M5K25_008948</name>
</gene>
<evidence type="ECO:0000313" key="1">
    <source>
        <dbReference type="EMBL" id="KAL0921836.1"/>
    </source>
</evidence>
<dbReference type="AlphaFoldDB" id="A0ABD0VGS4"/>
<organism evidence="1 2">
    <name type="scientific">Dendrobium thyrsiflorum</name>
    <name type="common">Pinecone-like raceme dendrobium</name>
    <name type="synonym">Orchid</name>
    <dbReference type="NCBI Taxonomy" id="117978"/>
    <lineage>
        <taxon>Eukaryota</taxon>
        <taxon>Viridiplantae</taxon>
        <taxon>Streptophyta</taxon>
        <taxon>Embryophyta</taxon>
        <taxon>Tracheophyta</taxon>
        <taxon>Spermatophyta</taxon>
        <taxon>Magnoliopsida</taxon>
        <taxon>Liliopsida</taxon>
        <taxon>Asparagales</taxon>
        <taxon>Orchidaceae</taxon>
        <taxon>Epidendroideae</taxon>
        <taxon>Malaxideae</taxon>
        <taxon>Dendrobiinae</taxon>
        <taxon>Dendrobium</taxon>
    </lineage>
</organism>
<protein>
    <submittedName>
        <fullName evidence="1">Uncharacterized protein</fullName>
    </submittedName>
</protein>
<name>A0ABD0VGS4_DENTH</name>
<dbReference type="Proteomes" id="UP001552299">
    <property type="component" value="Unassembled WGS sequence"/>
</dbReference>
<comment type="caution">
    <text evidence="1">The sequence shown here is derived from an EMBL/GenBank/DDBJ whole genome shotgun (WGS) entry which is preliminary data.</text>
</comment>
<sequence>MPTSFNQSWLYRSPSVIISAQMYKYPHAKFITLTFVVQKRYRALVQASGTDQYSVQTVHTQKSVQMRYRAILGTSKWYQAKLGTEHYSVQMSGAEQNSVQMWYRALLGTGKRYQAQYSVHADAVPNITRYR</sequence>
<keyword evidence="2" id="KW-1185">Reference proteome</keyword>